<evidence type="ECO:0000313" key="2">
    <source>
        <dbReference type="EMBL" id="GHE18301.1"/>
    </source>
</evidence>
<evidence type="ECO:0000256" key="1">
    <source>
        <dbReference type="SAM" id="MobiDB-lite"/>
    </source>
</evidence>
<organism evidence="2 3">
    <name type="scientific">Nocardioides flavus</name>
    <name type="common">ex Wang et al. 2016</name>
    <dbReference type="NCBI Taxonomy" id="2058780"/>
    <lineage>
        <taxon>Bacteria</taxon>
        <taxon>Bacillati</taxon>
        <taxon>Actinomycetota</taxon>
        <taxon>Actinomycetes</taxon>
        <taxon>Propionibacteriales</taxon>
        <taxon>Nocardioidaceae</taxon>
        <taxon>Nocardioides</taxon>
    </lineage>
</organism>
<dbReference type="EMBL" id="BNAD01000009">
    <property type="protein sequence ID" value="GHE18301.1"/>
    <property type="molecule type" value="Genomic_DNA"/>
</dbReference>
<reference evidence="3" key="1">
    <citation type="journal article" date="2019" name="Int. J. Syst. Evol. Microbiol.">
        <title>The Global Catalogue of Microorganisms (GCM) 10K type strain sequencing project: providing services to taxonomists for standard genome sequencing and annotation.</title>
        <authorList>
            <consortium name="The Broad Institute Genomics Platform"/>
            <consortium name="The Broad Institute Genome Sequencing Center for Infectious Disease"/>
            <person name="Wu L."/>
            <person name="Ma J."/>
        </authorList>
    </citation>
    <scope>NUCLEOTIDE SEQUENCE [LARGE SCALE GENOMIC DNA]</scope>
    <source>
        <strain evidence="3">CGMCC 1.12791</strain>
    </source>
</reference>
<dbReference type="Proteomes" id="UP000597341">
    <property type="component" value="Unassembled WGS sequence"/>
</dbReference>
<evidence type="ECO:0000313" key="3">
    <source>
        <dbReference type="Proteomes" id="UP000597341"/>
    </source>
</evidence>
<keyword evidence="3" id="KW-1185">Reference proteome</keyword>
<feature type="region of interest" description="Disordered" evidence="1">
    <location>
        <begin position="47"/>
        <end position="72"/>
    </location>
</feature>
<gene>
    <name evidence="2" type="ORF">GCM10011376_29110</name>
</gene>
<proteinExistence type="predicted"/>
<name>A0ABQ3HNI5_9ACTN</name>
<accession>A0ABQ3HNI5</accession>
<comment type="caution">
    <text evidence="2">The sequence shown here is derived from an EMBL/GenBank/DDBJ whole genome shotgun (WGS) entry which is preliminary data.</text>
</comment>
<sequence>MLGTGWKHASPQRRWQVTALRLPCVWPAIGSRERVGLGGVDMVVLRRTSGRADTADSPHPGRRRGSRRVDAG</sequence>
<protein>
    <submittedName>
        <fullName evidence="2">Uncharacterized protein</fullName>
    </submittedName>
</protein>